<feature type="transmembrane region" description="Helical" evidence="1">
    <location>
        <begin position="6"/>
        <end position="22"/>
    </location>
</feature>
<dbReference type="SUPFAM" id="SSF53067">
    <property type="entry name" value="Actin-like ATPase domain"/>
    <property type="match status" value="1"/>
</dbReference>
<keyword evidence="1" id="KW-0812">Transmembrane</keyword>
<keyword evidence="1" id="KW-0472">Membrane</keyword>
<gene>
    <name evidence="2" type="ORF">MAR_026184</name>
</gene>
<dbReference type="PANTHER" id="PTHR14187">
    <property type="entry name" value="ALPHA KINASE/ELONGATION FACTOR 2 KINASE"/>
    <property type="match status" value="1"/>
</dbReference>
<keyword evidence="1" id="KW-1133">Transmembrane helix</keyword>
<reference evidence="2" key="1">
    <citation type="submission" date="2022-11" db="EMBL/GenBank/DDBJ databases">
        <title>Centuries of genome instability and evolution in soft-shell clam transmissible cancer (bioRxiv).</title>
        <authorList>
            <person name="Hart S.F.M."/>
            <person name="Yonemitsu M.A."/>
            <person name="Giersch R.M."/>
            <person name="Beal B.F."/>
            <person name="Arriagada G."/>
            <person name="Davis B.W."/>
            <person name="Ostrander E.A."/>
            <person name="Goff S.P."/>
            <person name="Metzger M.J."/>
        </authorList>
    </citation>
    <scope>NUCLEOTIDE SEQUENCE</scope>
    <source>
        <strain evidence="2">MELC-2E11</strain>
        <tissue evidence="2">Siphon/mantle</tissue>
    </source>
</reference>
<dbReference type="PANTHER" id="PTHR14187:SF5">
    <property type="entry name" value="HEAT SHOCK 70 KDA PROTEIN 12A"/>
    <property type="match status" value="1"/>
</dbReference>
<proteinExistence type="predicted"/>
<evidence type="ECO:0000313" key="3">
    <source>
        <dbReference type="Proteomes" id="UP001164746"/>
    </source>
</evidence>
<sequence>MKLIVYLVRGISLLGNIYLYIVNYRDKFTKAMTTANDETFSAFGYDAGIKYVAMCQNDDKEKYYFFQRFKMSLYKNKKLSRETKIKDLNGKELLAIDVFSKLDGTVAMEQFPVGLRYIVADLGGGTADLAVHEVLEDHNLREIARSDGTAYGGILVDKAFQEFISDFF</sequence>
<keyword evidence="3" id="KW-1185">Reference proteome</keyword>
<evidence type="ECO:0000256" key="1">
    <source>
        <dbReference type="SAM" id="Phobius"/>
    </source>
</evidence>
<dbReference type="InterPro" id="IPR043129">
    <property type="entry name" value="ATPase_NBD"/>
</dbReference>
<name>A0ABY7EUB8_MYAAR</name>
<dbReference type="Proteomes" id="UP001164746">
    <property type="component" value="Chromosome 8"/>
</dbReference>
<protein>
    <submittedName>
        <fullName evidence="2">HS12B-like protein</fullName>
    </submittedName>
</protein>
<evidence type="ECO:0000313" key="2">
    <source>
        <dbReference type="EMBL" id="WAR12004.1"/>
    </source>
</evidence>
<accession>A0ABY7EUB8</accession>
<organism evidence="2 3">
    <name type="scientific">Mya arenaria</name>
    <name type="common">Soft-shell clam</name>
    <dbReference type="NCBI Taxonomy" id="6604"/>
    <lineage>
        <taxon>Eukaryota</taxon>
        <taxon>Metazoa</taxon>
        <taxon>Spiralia</taxon>
        <taxon>Lophotrochozoa</taxon>
        <taxon>Mollusca</taxon>
        <taxon>Bivalvia</taxon>
        <taxon>Autobranchia</taxon>
        <taxon>Heteroconchia</taxon>
        <taxon>Euheterodonta</taxon>
        <taxon>Imparidentia</taxon>
        <taxon>Neoheterodontei</taxon>
        <taxon>Myida</taxon>
        <taxon>Myoidea</taxon>
        <taxon>Myidae</taxon>
        <taxon>Mya</taxon>
    </lineage>
</organism>
<dbReference type="EMBL" id="CP111019">
    <property type="protein sequence ID" value="WAR12004.1"/>
    <property type="molecule type" value="Genomic_DNA"/>
</dbReference>